<protein>
    <recommendedName>
        <fullName evidence="3">SnoaL-like domain-containing protein</fullName>
    </recommendedName>
</protein>
<dbReference type="SUPFAM" id="SSF54427">
    <property type="entry name" value="NTF2-like"/>
    <property type="match status" value="1"/>
</dbReference>
<evidence type="ECO:0000313" key="2">
    <source>
        <dbReference type="Proteomes" id="UP000800092"/>
    </source>
</evidence>
<sequence length="152" mass="16961">MTTPSREQLITTALSFIAAYNQWTVQAIIAIRSPSCIHYTLPISLQVPPRSNAEYATFMDPMLAVFRGVHFSIISNDDTIVDVEARTVVLHCSNLADTDAGEYTNEYMFSLTMSEDGTKVDKIIEFIDAAYTVEFKRRIALARASTEVVNEA</sequence>
<gene>
    <name evidence="1" type="ORF">EV356DRAFT_498305</name>
</gene>
<evidence type="ECO:0008006" key="3">
    <source>
        <dbReference type="Google" id="ProtNLM"/>
    </source>
</evidence>
<name>A0A6A6GS84_VIRVR</name>
<dbReference type="EMBL" id="ML991918">
    <property type="protein sequence ID" value="KAF2228521.1"/>
    <property type="molecule type" value="Genomic_DNA"/>
</dbReference>
<dbReference type="InterPro" id="IPR050977">
    <property type="entry name" value="Fungal_Meroterpenoid_Isomerase"/>
</dbReference>
<evidence type="ECO:0000313" key="1">
    <source>
        <dbReference type="EMBL" id="KAF2228521.1"/>
    </source>
</evidence>
<dbReference type="InterPro" id="IPR032710">
    <property type="entry name" value="NTF2-like_dom_sf"/>
</dbReference>
<dbReference type="Gene3D" id="3.10.450.50">
    <property type="match status" value="1"/>
</dbReference>
<dbReference type="Proteomes" id="UP000800092">
    <property type="component" value="Unassembled WGS sequence"/>
</dbReference>
<proteinExistence type="predicted"/>
<dbReference type="PANTHER" id="PTHR39598">
    <property type="entry name" value="AUSTINOL SYNTHESIS PROTEIN F-RELATED"/>
    <property type="match status" value="1"/>
</dbReference>
<dbReference type="OrthoDB" id="3758478at2759"/>
<reference evidence="1" key="1">
    <citation type="journal article" date="2020" name="Stud. Mycol.">
        <title>101 Dothideomycetes genomes: a test case for predicting lifestyles and emergence of pathogens.</title>
        <authorList>
            <person name="Haridas S."/>
            <person name="Albert R."/>
            <person name="Binder M."/>
            <person name="Bloem J."/>
            <person name="Labutti K."/>
            <person name="Salamov A."/>
            <person name="Andreopoulos B."/>
            <person name="Baker S."/>
            <person name="Barry K."/>
            <person name="Bills G."/>
            <person name="Bluhm B."/>
            <person name="Cannon C."/>
            <person name="Castanera R."/>
            <person name="Culley D."/>
            <person name="Daum C."/>
            <person name="Ezra D."/>
            <person name="Gonzalez J."/>
            <person name="Henrissat B."/>
            <person name="Kuo A."/>
            <person name="Liang C."/>
            <person name="Lipzen A."/>
            <person name="Lutzoni F."/>
            <person name="Magnuson J."/>
            <person name="Mondo S."/>
            <person name="Nolan M."/>
            <person name="Ohm R."/>
            <person name="Pangilinan J."/>
            <person name="Park H.-J."/>
            <person name="Ramirez L."/>
            <person name="Alfaro M."/>
            <person name="Sun H."/>
            <person name="Tritt A."/>
            <person name="Yoshinaga Y."/>
            <person name="Zwiers L.-H."/>
            <person name="Turgeon B."/>
            <person name="Goodwin S."/>
            <person name="Spatafora J."/>
            <person name="Crous P."/>
            <person name="Grigoriev I."/>
        </authorList>
    </citation>
    <scope>NUCLEOTIDE SEQUENCE</scope>
    <source>
        <strain evidence="1">Tuck. ex Michener</strain>
    </source>
</reference>
<keyword evidence="2" id="KW-1185">Reference proteome</keyword>
<organism evidence="1 2">
    <name type="scientific">Viridothelium virens</name>
    <name type="common">Speckled blister lichen</name>
    <name type="synonym">Trypethelium virens</name>
    <dbReference type="NCBI Taxonomy" id="1048519"/>
    <lineage>
        <taxon>Eukaryota</taxon>
        <taxon>Fungi</taxon>
        <taxon>Dikarya</taxon>
        <taxon>Ascomycota</taxon>
        <taxon>Pezizomycotina</taxon>
        <taxon>Dothideomycetes</taxon>
        <taxon>Dothideomycetes incertae sedis</taxon>
        <taxon>Trypetheliales</taxon>
        <taxon>Trypetheliaceae</taxon>
        <taxon>Viridothelium</taxon>
    </lineage>
</organism>
<accession>A0A6A6GS84</accession>
<dbReference type="PANTHER" id="PTHR39598:SF1">
    <property type="entry name" value="AUSTINOID BIOSYNTHESIS CLUSTERS PROTEIN F-RELATED"/>
    <property type="match status" value="1"/>
</dbReference>
<dbReference type="AlphaFoldDB" id="A0A6A6GS84"/>